<keyword evidence="3" id="KW-1133">Transmembrane helix</keyword>
<proteinExistence type="inferred from homology"/>
<evidence type="ECO:0000313" key="4">
    <source>
        <dbReference type="EMBL" id="MCM2676967.1"/>
    </source>
</evidence>
<feature type="transmembrane region" description="Helical" evidence="3">
    <location>
        <begin position="117"/>
        <end position="138"/>
    </location>
</feature>
<dbReference type="InterPro" id="IPR003784">
    <property type="entry name" value="BioY"/>
</dbReference>
<accession>A0ABT0XM33</accession>
<dbReference type="PIRSF" id="PIRSF016661">
    <property type="entry name" value="BioY"/>
    <property type="match status" value="1"/>
</dbReference>
<dbReference type="PANTHER" id="PTHR34295">
    <property type="entry name" value="BIOTIN TRANSPORTER BIOY"/>
    <property type="match status" value="1"/>
</dbReference>
<organism evidence="4 5">
    <name type="scientific">Alkalicoccobacillus plakortidis</name>
    <dbReference type="NCBI Taxonomy" id="444060"/>
    <lineage>
        <taxon>Bacteria</taxon>
        <taxon>Bacillati</taxon>
        <taxon>Bacillota</taxon>
        <taxon>Bacilli</taxon>
        <taxon>Bacillales</taxon>
        <taxon>Bacillaceae</taxon>
        <taxon>Alkalicoccobacillus</taxon>
    </lineage>
</organism>
<keyword evidence="5" id="KW-1185">Reference proteome</keyword>
<keyword evidence="2 3" id="KW-0472">Membrane</keyword>
<comment type="subcellular location">
    <subcellularLocation>
        <location evidence="2">Cell membrane</location>
        <topology evidence="2">Multi-pass membrane protein</topology>
    </subcellularLocation>
</comment>
<dbReference type="PANTHER" id="PTHR34295:SF1">
    <property type="entry name" value="BIOTIN TRANSPORTER BIOY"/>
    <property type="match status" value="1"/>
</dbReference>
<dbReference type="Pfam" id="PF02632">
    <property type="entry name" value="BioY"/>
    <property type="match status" value="1"/>
</dbReference>
<keyword evidence="2" id="KW-1003">Cell membrane</keyword>
<evidence type="ECO:0000256" key="2">
    <source>
        <dbReference type="PIRNR" id="PIRNR016661"/>
    </source>
</evidence>
<feature type="transmembrane region" description="Helical" evidence="3">
    <location>
        <begin position="144"/>
        <end position="169"/>
    </location>
</feature>
<sequence length="213" mass="22812">MNAQSTKLRDLIHCGIFAAITAVLAQIEIPLPLVPISGQTLAVGLAATILGSRKGALAMLCYVLLGTVGLPVFAGATGGIPILFGPTGGYIFAFIFTAFITGYYLEKTSFTLVQAMIANTIAMVIALFIGTVWLKYALDLSWPAAMVAGVTPFIIPGLIKAFLASWIGINVRKRLLTANIIQDHSTKQKVPSIKKSEEPFNGVLRFFCYTSLK</sequence>
<name>A0ABT0XM33_9BACI</name>
<evidence type="ECO:0000256" key="1">
    <source>
        <dbReference type="ARBA" id="ARBA00010692"/>
    </source>
</evidence>
<dbReference type="Proteomes" id="UP001203665">
    <property type="component" value="Unassembled WGS sequence"/>
</dbReference>
<reference evidence="4" key="1">
    <citation type="submission" date="2022-06" db="EMBL/GenBank/DDBJ databases">
        <title>Alkalicoccobacillus porphyridii sp. nov., isolated from a marine red alga, Porphyridium purpureum and reclassification of Shouchella plakortidis and Shouchella gibsonii as Alkalicoccobacillus plakortidis comb. nov. and Alkalicoccobacillus gibsonii comb. nov.</title>
        <authorList>
            <person name="Kim K.H."/>
            <person name="Lee J.K."/>
            <person name="Han D.M."/>
            <person name="Baek J.H."/>
            <person name="Jeon C.O."/>
        </authorList>
    </citation>
    <scope>NUCLEOTIDE SEQUENCE</scope>
    <source>
        <strain evidence="4">DSM 19153</strain>
    </source>
</reference>
<evidence type="ECO:0000313" key="5">
    <source>
        <dbReference type="Proteomes" id="UP001203665"/>
    </source>
</evidence>
<dbReference type="RefSeq" id="WP_251610210.1">
    <property type="nucleotide sequence ID" value="NZ_JAMQJY010000002.1"/>
</dbReference>
<feature type="transmembrane region" description="Helical" evidence="3">
    <location>
        <begin position="57"/>
        <end position="76"/>
    </location>
</feature>
<comment type="caution">
    <text evidence="4">The sequence shown here is derived from an EMBL/GenBank/DDBJ whole genome shotgun (WGS) entry which is preliminary data.</text>
</comment>
<comment type="similarity">
    <text evidence="1 2">Belongs to the BioY family.</text>
</comment>
<evidence type="ECO:0000256" key="3">
    <source>
        <dbReference type="SAM" id="Phobius"/>
    </source>
</evidence>
<keyword evidence="3" id="KW-0812">Transmembrane</keyword>
<dbReference type="Gene3D" id="1.10.1760.20">
    <property type="match status" value="1"/>
</dbReference>
<gene>
    <name evidence="4" type="ORF">NDM98_16965</name>
</gene>
<dbReference type="EMBL" id="JAMQJY010000002">
    <property type="protein sequence ID" value="MCM2676967.1"/>
    <property type="molecule type" value="Genomic_DNA"/>
</dbReference>
<protein>
    <recommendedName>
        <fullName evidence="2">Biotin transporter</fullName>
    </recommendedName>
</protein>
<feature type="transmembrane region" description="Helical" evidence="3">
    <location>
        <begin position="82"/>
        <end position="105"/>
    </location>
</feature>
<keyword evidence="2" id="KW-0813">Transport</keyword>